<dbReference type="PANTHER" id="PTHR42934:SF2">
    <property type="entry name" value="GLYCOLATE OXIDASE SUBUNIT GLCD"/>
    <property type="match status" value="1"/>
</dbReference>
<dbReference type="InterPro" id="IPR051914">
    <property type="entry name" value="FAD-linked_OxidoTrans_Type4"/>
</dbReference>
<dbReference type="PANTHER" id="PTHR42934">
    <property type="entry name" value="GLYCOLATE OXIDASE SUBUNIT GLCD"/>
    <property type="match status" value="1"/>
</dbReference>
<dbReference type="InterPro" id="IPR004113">
    <property type="entry name" value="FAD-bd_oxidored_4_C"/>
</dbReference>
<evidence type="ECO:0000313" key="4">
    <source>
        <dbReference type="EMBL" id="GAG60862.1"/>
    </source>
</evidence>
<sequence length="154" mass="17352">KCSSGYDLTQLIIGSEGTLAVITKVTLKLITPPARREILFIPFHGLQEAIRSVPAILREEILPVGIEFMERDIINMVEQYTGKEIPLHGYEAYLMIIVEADSEDEICHISNRIGDICLNHGAVDVFIPGSQRAKRNLLDARIRFIRSKERTIPP</sequence>
<dbReference type="Gene3D" id="3.30.465.10">
    <property type="match status" value="1"/>
</dbReference>
<evidence type="ECO:0000256" key="1">
    <source>
        <dbReference type="ARBA" id="ARBA00022630"/>
    </source>
</evidence>
<dbReference type="GO" id="GO:0050660">
    <property type="term" value="F:flavin adenine dinucleotide binding"/>
    <property type="evidence" value="ECO:0007669"/>
    <property type="project" value="InterPro"/>
</dbReference>
<dbReference type="InterPro" id="IPR016169">
    <property type="entry name" value="FAD-bd_PCMH_sub2"/>
</dbReference>
<organism evidence="4">
    <name type="scientific">marine sediment metagenome</name>
    <dbReference type="NCBI Taxonomy" id="412755"/>
    <lineage>
        <taxon>unclassified sequences</taxon>
        <taxon>metagenomes</taxon>
        <taxon>ecological metagenomes</taxon>
    </lineage>
</organism>
<keyword evidence="1" id="KW-0285">Flavoprotein</keyword>
<comment type="caution">
    <text evidence="4">The sequence shown here is derived from an EMBL/GenBank/DDBJ whole genome shotgun (WGS) entry which is preliminary data.</text>
</comment>
<dbReference type="SUPFAM" id="SSF55103">
    <property type="entry name" value="FAD-linked oxidases, C-terminal domain"/>
    <property type="match status" value="1"/>
</dbReference>
<dbReference type="EMBL" id="BART01002389">
    <property type="protein sequence ID" value="GAG60862.1"/>
    <property type="molecule type" value="Genomic_DNA"/>
</dbReference>
<evidence type="ECO:0000259" key="3">
    <source>
        <dbReference type="Pfam" id="PF02913"/>
    </source>
</evidence>
<proteinExistence type="predicted"/>
<feature type="domain" description="FAD-binding oxidoreductase/transferase type 4 C-terminal" evidence="3">
    <location>
        <begin position="33"/>
        <end position="146"/>
    </location>
</feature>
<feature type="non-terminal residue" evidence="4">
    <location>
        <position position="1"/>
    </location>
</feature>
<accession>X0ZS48</accession>
<name>X0ZS48_9ZZZZ</name>
<keyword evidence="2" id="KW-0274">FAD</keyword>
<dbReference type="GO" id="GO:0003824">
    <property type="term" value="F:catalytic activity"/>
    <property type="evidence" value="ECO:0007669"/>
    <property type="project" value="InterPro"/>
</dbReference>
<protein>
    <recommendedName>
        <fullName evidence="3">FAD-binding oxidoreductase/transferase type 4 C-terminal domain-containing protein</fullName>
    </recommendedName>
</protein>
<evidence type="ECO:0000256" key="2">
    <source>
        <dbReference type="ARBA" id="ARBA00022827"/>
    </source>
</evidence>
<gene>
    <name evidence="4" type="ORF">S01H4_07333</name>
</gene>
<dbReference type="Pfam" id="PF02913">
    <property type="entry name" value="FAD-oxidase_C"/>
    <property type="match status" value="1"/>
</dbReference>
<dbReference type="InterPro" id="IPR016164">
    <property type="entry name" value="FAD-linked_Oxase-like_C"/>
</dbReference>
<dbReference type="AlphaFoldDB" id="X0ZS48"/>
<reference evidence="4" key="1">
    <citation type="journal article" date="2014" name="Front. Microbiol.">
        <title>High frequency of phylogenetically diverse reductive dehalogenase-homologous genes in deep subseafloor sedimentary metagenomes.</title>
        <authorList>
            <person name="Kawai M."/>
            <person name="Futagami T."/>
            <person name="Toyoda A."/>
            <person name="Takaki Y."/>
            <person name="Nishi S."/>
            <person name="Hori S."/>
            <person name="Arai W."/>
            <person name="Tsubouchi T."/>
            <person name="Morono Y."/>
            <person name="Uchiyama I."/>
            <person name="Ito T."/>
            <person name="Fujiyama A."/>
            <person name="Inagaki F."/>
            <person name="Takami H."/>
        </authorList>
    </citation>
    <scope>NUCLEOTIDE SEQUENCE</scope>
    <source>
        <strain evidence="4">Expedition CK06-06</strain>
    </source>
</reference>